<evidence type="ECO:0000259" key="1">
    <source>
        <dbReference type="PROSITE" id="PS50097"/>
    </source>
</evidence>
<gene>
    <name evidence="2" type="ORF">PENTCL1PPCAC_23829</name>
</gene>
<dbReference type="Proteomes" id="UP001432027">
    <property type="component" value="Unassembled WGS sequence"/>
</dbReference>
<dbReference type="SMART" id="SM00225">
    <property type="entry name" value="BTB"/>
    <property type="match status" value="1"/>
</dbReference>
<dbReference type="Gene3D" id="3.30.710.10">
    <property type="entry name" value="Potassium Channel Kv1.1, Chain A"/>
    <property type="match status" value="1"/>
</dbReference>
<sequence>GVIYPSYKYMNMKVKSAEFLLKLGDRFLIKYVIEHSENILTTSPFYSDDQSRIAAVIGLYGMKKHLDLIPRVDFTDSNEPRHDVALMIDGERIYVSKQYLSLHSPVFNAMFYGDLTAKDKGEFELKDVNREEFLEMLHAIYPSCKKITVDSAEYLLELGVRFEITYLIERAEEFLTISDEISIPEKIKIADKFKLDGLEGNAINQIKTIQQAKGIKVF</sequence>
<comment type="caution">
    <text evidence="2">The sequence shown here is derived from an EMBL/GenBank/DDBJ whole genome shotgun (WGS) entry which is preliminary data.</text>
</comment>
<dbReference type="PROSITE" id="PS50097">
    <property type="entry name" value="BTB"/>
    <property type="match status" value="1"/>
</dbReference>
<feature type="domain" description="BTB" evidence="1">
    <location>
        <begin position="82"/>
        <end position="149"/>
    </location>
</feature>
<protein>
    <recommendedName>
        <fullName evidence="1">BTB domain-containing protein</fullName>
    </recommendedName>
</protein>
<dbReference type="PANTHER" id="PTHR22744">
    <property type="entry name" value="HELIX LOOP HELIX PROTEIN 21-RELATED"/>
    <property type="match status" value="1"/>
</dbReference>
<evidence type="ECO:0000313" key="2">
    <source>
        <dbReference type="EMBL" id="GMT01655.1"/>
    </source>
</evidence>
<feature type="non-terminal residue" evidence="2">
    <location>
        <position position="1"/>
    </location>
</feature>
<dbReference type="InterPro" id="IPR000210">
    <property type="entry name" value="BTB/POZ_dom"/>
</dbReference>
<dbReference type="CDD" id="cd18186">
    <property type="entry name" value="BTB_POZ_ZBTB_KLHL-like"/>
    <property type="match status" value="1"/>
</dbReference>
<evidence type="ECO:0000313" key="3">
    <source>
        <dbReference type="Proteomes" id="UP001432027"/>
    </source>
</evidence>
<name>A0AAV5U492_9BILA</name>
<dbReference type="InterPro" id="IPR011333">
    <property type="entry name" value="SKP1/BTB/POZ_sf"/>
</dbReference>
<proteinExistence type="predicted"/>
<dbReference type="PANTHER" id="PTHR22744:SF14">
    <property type="entry name" value="BTB DOMAIN-CONTAINING PROTEIN-RELATED"/>
    <property type="match status" value="1"/>
</dbReference>
<accession>A0AAV5U492</accession>
<dbReference type="SUPFAM" id="SSF54695">
    <property type="entry name" value="POZ domain"/>
    <property type="match status" value="1"/>
</dbReference>
<dbReference type="EMBL" id="BTSX01000005">
    <property type="protein sequence ID" value="GMT01655.1"/>
    <property type="molecule type" value="Genomic_DNA"/>
</dbReference>
<keyword evidence="3" id="KW-1185">Reference proteome</keyword>
<dbReference type="AlphaFoldDB" id="A0AAV5U492"/>
<dbReference type="Pfam" id="PF00651">
    <property type="entry name" value="BTB"/>
    <property type="match status" value="1"/>
</dbReference>
<reference evidence="2" key="1">
    <citation type="submission" date="2023-10" db="EMBL/GenBank/DDBJ databases">
        <title>Genome assembly of Pristionchus species.</title>
        <authorList>
            <person name="Yoshida K."/>
            <person name="Sommer R.J."/>
        </authorList>
    </citation>
    <scope>NUCLEOTIDE SEQUENCE</scope>
    <source>
        <strain evidence="2">RS0144</strain>
    </source>
</reference>
<organism evidence="2 3">
    <name type="scientific">Pristionchus entomophagus</name>
    <dbReference type="NCBI Taxonomy" id="358040"/>
    <lineage>
        <taxon>Eukaryota</taxon>
        <taxon>Metazoa</taxon>
        <taxon>Ecdysozoa</taxon>
        <taxon>Nematoda</taxon>
        <taxon>Chromadorea</taxon>
        <taxon>Rhabditida</taxon>
        <taxon>Rhabditina</taxon>
        <taxon>Diplogasteromorpha</taxon>
        <taxon>Diplogasteroidea</taxon>
        <taxon>Neodiplogasteridae</taxon>
        <taxon>Pristionchus</taxon>
    </lineage>
</organism>